<evidence type="ECO:0000256" key="2">
    <source>
        <dbReference type="ARBA" id="ARBA00006375"/>
    </source>
</evidence>
<dbReference type="Gene3D" id="1.50.40.10">
    <property type="entry name" value="Mitochondrial carrier domain"/>
    <property type="match status" value="2"/>
</dbReference>
<dbReference type="InterPro" id="IPR023395">
    <property type="entry name" value="MCP_dom_sf"/>
</dbReference>
<feature type="repeat" description="Solcar" evidence="10">
    <location>
        <begin position="210"/>
        <end position="294"/>
    </location>
</feature>
<gene>
    <name evidence="12" type="ORF">BDY21DRAFT_418907</name>
</gene>
<dbReference type="GO" id="GO:0005743">
    <property type="term" value="C:mitochondrial inner membrane"/>
    <property type="evidence" value="ECO:0007669"/>
    <property type="project" value="UniProtKB-SubCell"/>
</dbReference>
<dbReference type="Pfam" id="PF00153">
    <property type="entry name" value="Mito_carr"/>
    <property type="match status" value="3"/>
</dbReference>
<dbReference type="OrthoDB" id="276989at2759"/>
<protein>
    <submittedName>
        <fullName evidence="12">Mitochondrial carrier domain-containing protein</fullName>
    </submittedName>
</protein>
<comment type="similarity">
    <text evidence="2 11">Belongs to the mitochondrial carrier (TC 2.A.29) family.</text>
</comment>
<evidence type="ECO:0000256" key="9">
    <source>
        <dbReference type="ARBA" id="ARBA00023136"/>
    </source>
</evidence>
<reference evidence="12" key="1">
    <citation type="journal article" date="2020" name="Stud. Mycol.">
        <title>101 Dothideomycetes genomes: a test case for predicting lifestyles and emergence of pathogens.</title>
        <authorList>
            <person name="Haridas S."/>
            <person name="Albert R."/>
            <person name="Binder M."/>
            <person name="Bloem J."/>
            <person name="Labutti K."/>
            <person name="Salamov A."/>
            <person name="Andreopoulos B."/>
            <person name="Baker S."/>
            <person name="Barry K."/>
            <person name="Bills G."/>
            <person name="Bluhm B."/>
            <person name="Cannon C."/>
            <person name="Castanera R."/>
            <person name="Culley D."/>
            <person name="Daum C."/>
            <person name="Ezra D."/>
            <person name="Gonzalez J."/>
            <person name="Henrissat B."/>
            <person name="Kuo A."/>
            <person name="Liang C."/>
            <person name="Lipzen A."/>
            <person name="Lutzoni F."/>
            <person name="Magnuson J."/>
            <person name="Mondo S."/>
            <person name="Nolan M."/>
            <person name="Ohm R."/>
            <person name="Pangilinan J."/>
            <person name="Park H.-J."/>
            <person name="Ramirez L."/>
            <person name="Alfaro M."/>
            <person name="Sun H."/>
            <person name="Tritt A."/>
            <person name="Yoshinaga Y."/>
            <person name="Zwiers L.-H."/>
            <person name="Turgeon B."/>
            <person name="Goodwin S."/>
            <person name="Spatafora J."/>
            <person name="Crous P."/>
            <person name="Grigoriev I."/>
        </authorList>
    </citation>
    <scope>NUCLEOTIDE SEQUENCE</scope>
    <source>
        <strain evidence="12">ATCC 16933</strain>
    </source>
</reference>
<comment type="subcellular location">
    <subcellularLocation>
        <location evidence="1">Mitochondrion inner membrane</location>
        <topology evidence="1">Multi-pass membrane protein</topology>
    </subcellularLocation>
</comment>
<name>A0A6A6PAI0_9PEZI</name>
<evidence type="ECO:0000313" key="13">
    <source>
        <dbReference type="Proteomes" id="UP000799766"/>
    </source>
</evidence>
<evidence type="ECO:0000256" key="4">
    <source>
        <dbReference type="ARBA" id="ARBA00022692"/>
    </source>
</evidence>
<keyword evidence="6" id="KW-0999">Mitochondrion inner membrane</keyword>
<evidence type="ECO:0000256" key="6">
    <source>
        <dbReference type="ARBA" id="ARBA00022792"/>
    </source>
</evidence>
<dbReference type="InterPro" id="IPR018108">
    <property type="entry name" value="MCP_transmembrane"/>
</dbReference>
<accession>A0A6A6PAI0</accession>
<sequence length="305" mass="32000">MQSGGSNPPWVQSPYVRSLLAGSLAGISADMSLFPIDTIKTRLQSSAGFAASGGFHGVYRGVGSALVGSMPSAALFFVTYDSAKRYLRRVLPSPSSSPLVPILAGSAGETAGCLVRVPVEVVKQRTQARHHPSSAAALRAILALRHTDSGGGGGSLRVLRELYRGAGATLLREVPFTALQFPLWEALRAWWVRRRHQGAAAARHIAADDCPTLPSACFGSVAGGVAAALTTPLDVLKTRLMLAKEPVGALDMAARIWKQGGGWRAYFAGVGPRVLWISVGGAVFLGSYQAANNFLGGSGQEEDDF</sequence>
<feature type="repeat" description="Solcar" evidence="10">
    <location>
        <begin position="96"/>
        <end position="190"/>
    </location>
</feature>
<keyword evidence="9 10" id="KW-0472">Membrane</keyword>
<keyword evidence="3 11" id="KW-0813">Transport</keyword>
<evidence type="ECO:0000256" key="3">
    <source>
        <dbReference type="ARBA" id="ARBA00022448"/>
    </source>
</evidence>
<dbReference type="PROSITE" id="PS50920">
    <property type="entry name" value="SOLCAR"/>
    <property type="match status" value="3"/>
</dbReference>
<evidence type="ECO:0000256" key="1">
    <source>
        <dbReference type="ARBA" id="ARBA00004448"/>
    </source>
</evidence>
<evidence type="ECO:0000256" key="8">
    <source>
        <dbReference type="ARBA" id="ARBA00023128"/>
    </source>
</evidence>
<dbReference type="InterPro" id="IPR002067">
    <property type="entry name" value="MCP"/>
</dbReference>
<organism evidence="12 13">
    <name type="scientific">Lineolata rhizophorae</name>
    <dbReference type="NCBI Taxonomy" id="578093"/>
    <lineage>
        <taxon>Eukaryota</taxon>
        <taxon>Fungi</taxon>
        <taxon>Dikarya</taxon>
        <taxon>Ascomycota</taxon>
        <taxon>Pezizomycotina</taxon>
        <taxon>Dothideomycetes</taxon>
        <taxon>Dothideomycetes incertae sedis</taxon>
        <taxon>Lineolatales</taxon>
        <taxon>Lineolataceae</taxon>
        <taxon>Lineolata</taxon>
    </lineage>
</organism>
<keyword evidence="4 10" id="KW-0812">Transmembrane</keyword>
<keyword evidence="13" id="KW-1185">Reference proteome</keyword>
<proteinExistence type="inferred from homology"/>
<dbReference type="AlphaFoldDB" id="A0A6A6PAI0"/>
<dbReference type="Proteomes" id="UP000799766">
    <property type="component" value="Unassembled WGS sequence"/>
</dbReference>
<feature type="repeat" description="Solcar" evidence="10">
    <location>
        <begin position="13"/>
        <end position="86"/>
    </location>
</feature>
<evidence type="ECO:0000256" key="7">
    <source>
        <dbReference type="ARBA" id="ARBA00022989"/>
    </source>
</evidence>
<evidence type="ECO:0000313" key="12">
    <source>
        <dbReference type="EMBL" id="KAF2460991.1"/>
    </source>
</evidence>
<dbReference type="EMBL" id="MU001672">
    <property type="protein sequence ID" value="KAF2460991.1"/>
    <property type="molecule type" value="Genomic_DNA"/>
</dbReference>
<evidence type="ECO:0000256" key="11">
    <source>
        <dbReference type="RuleBase" id="RU000488"/>
    </source>
</evidence>
<dbReference type="PANTHER" id="PTHR45667">
    <property type="entry name" value="S-ADENOSYLMETHIONINE MITOCHONDRIAL CARRIER PROTEIN"/>
    <property type="match status" value="1"/>
</dbReference>
<keyword evidence="5" id="KW-0677">Repeat</keyword>
<evidence type="ECO:0000256" key="10">
    <source>
        <dbReference type="PROSITE-ProRule" id="PRU00282"/>
    </source>
</evidence>
<dbReference type="PRINTS" id="PR00926">
    <property type="entry name" value="MITOCARRIER"/>
</dbReference>
<dbReference type="SUPFAM" id="SSF103506">
    <property type="entry name" value="Mitochondrial carrier"/>
    <property type="match status" value="1"/>
</dbReference>
<evidence type="ECO:0000256" key="5">
    <source>
        <dbReference type="ARBA" id="ARBA00022737"/>
    </source>
</evidence>
<keyword evidence="8" id="KW-0496">Mitochondrion</keyword>
<keyword evidence="7" id="KW-1133">Transmembrane helix</keyword>
<dbReference type="GO" id="GO:0055085">
    <property type="term" value="P:transmembrane transport"/>
    <property type="evidence" value="ECO:0007669"/>
    <property type="project" value="InterPro"/>
</dbReference>